<name>A0A2U1KF80_ARTAN</name>
<sequence>MMMNIEKQSSKLIKPFVPTPQTLQHYKISFLDELAPFINISVILFFSANNNNAIPKFVSRLETSLEKILTRFYPLAGRYVDKTHTIDCNDQGAEFIHAKVDIKMQDILAPGVDIKVVDEFIPPNKLAVEHFTDPLLAIQVTMFKCGGVALGVSTTHKIADASTLSTFVNEWAAMNREENEIGFSEPGFNYPSLFPGRGYGPIPLPIIRDELSSKLYIRKKVSFSESEISILKAKAMANGKLNAFHLSKVQLVLAIIWKAFISVANATNDKPSESILVQPVDLRGKTASLIPKKSCGNLVGLCATDAQMVETTEELAERLSHNVKKTINNLSKVDHCSEEGQTTVLNSSTLKDVEILESTNVIFLTSWCKFLFYQADFGFGKPTWAAPGCSPLQNYACLMDDKQGNGVDAHVFLEVKNVPYFEDALKVDPLLCKT</sequence>
<dbReference type="EMBL" id="PKPP01020034">
    <property type="protein sequence ID" value="PWA35430.1"/>
    <property type="molecule type" value="Genomic_DNA"/>
</dbReference>
<evidence type="ECO:0000256" key="1">
    <source>
        <dbReference type="ARBA" id="ARBA00009861"/>
    </source>
</evidence>
<gene>
    <name evidence="4" type="ORF">CTI12_AA609570</name>
</gene>
<dbReference type="Gene3D" id="3.30.559.10">
    <property type="entry name" value="Chloramphenicol acetyltransferase-like domain"/>
    <property type="match status" value="2"/>
</dbReference>
<comment type="caution">
    <text evidence="4">The sequence shown here is derived from an EMBL/GenBank/DDBJ whole genome shotgun (WGS) entry which is preliminary data.</text>
</comment>
<dbReference type="PANTHER" id="PTHR31623">
    <property type="entry name" value="F21J9.9"/>
    <property type="match status" value="1"/>
</dbReference>
<dbReference type="InterPro" id="IPR023213">
    <property type="entry name" value="CAT-like_dom_sf"/>
</dbReference>
<accession>A0A2U1KF80</accession>
<dbReference type="Pfam" id="PF02458">
    <property type="entry name" value="Transferase"/>
    <property type="match status" value="1"/>
</dbReference>
<organism evidence="4 5">
    <name type="scientific">Artemisia annua</name>
    <name type="common">Sweet wormwood</name>
    <dbReference type="NCBI Taxonomy" id="35608"/>
    <lineage>
        <taxon>Eukaryota</taxon>
        <taxon>Viridiplantae</taxon>
        <taxon>Streptophyta</taxon>
        <taxon>Embryophyta</taxon>
        <taxon>Tracheophyta</taxon>
        <taxon>Spermatophyta</taxon>
        <taxon>Magnoliopsida</taxon>
        <taxon>eudicotyledons</taxon>
        <taxon>Gunneridae</taxon>
        <taxon>Pentapetalae</taxon>
        <taxon>asterids</taxon>
        <taxon>campanulids</taxon>
        <taxon>Asterales</taxon>
        <taxon>Asteraceae</taxon>
        <taxon>Asteroideae</taxon>
        <taxon>Anthemideae</taxon>
        <taxon>Artemisiinae</taxon>
        <taxon>Artemisia</taxon>
    </lineage>
</organism>
<dbReference type="GO" id="GO:0016746">
    <property type="term" value="F:acyltransferase activity"/>
    <property type="evidence" value="ECO:0007669"/>
    <property type="project" value="UniProtKB-KW"/>
</dbReference>
<comment type="similarity">
    <text evidence="1">Belongs to the plant acyltransferase family.</text>
</comment>
<dbReference type="OrthoDB" id="667639at2759"/>
<dbReference type="STRING" id="35608.A0A2U1KF80"/>
<evidence type="ECO:0000313" key="5">
    <source>
        <dbReference type="Proteomes" id="UP000245207"/>
    </source>
</evidence>
<proteinExistence type="inferred from homology"/>
<evidence type="ECO:0000256" key="3">
    <source>
        <dbReference type="ARBA" id="ARBA00023315"/>
    </source>
</evidence>
<keyword evidence="5" id="KW-1185">Reference proteome</keyword>
<reference evidence="4 5" key="1">
    <citation type="journal article" date="2018" name="Mol. Plant">
        <title>The genome of Artemisia annua provides insight into the evolution of Asteraceae family and artemisinin biosynthesis.</title>
        <authorList>
            <person name="Shen Q."/>
            <person name="Zhang L."/>
            <person name="Liao Z."/>
            <person name="Wang S."/>
            <person name="Yan T."/>
            <person name="Shi P."/>
            <person name="Liu M."/>
            <person name="Fu X."/>
            <person name="Pan Q."/>
            <person name="Wang Y."/>
            <person name="Lv Z."/>
            <person name="Lu X."/>
            <person name="Zhang F."/>
            <person name="Jiang W."/>
            <person name="Ma Y."/>
            <person name="Chen M."/>
            <person name="Hao X."/>
            <person name="Li L."/>
            <person name="Tang Y."/>
            <person name="Lv G."/>
            <person name="Zhou Y."/>
            <person name="Sun X."/>
            <person name="Brodelius P.E."/>
            <person name="Rose J.K.C."/>
            <person name="Tang K."/>
        </authorList>
    </citation>
    <scope>NUCLEOTIDE SEQUENCE [LARGE SCALE GENOMIC DNA]</scope>
    <source>
        <strain evidence="5">cv. Huhao1</strain>
        <tissue evidence="4">Leaf</tissue>
    </source>
</reference>
<dbReference type="AlphaFoldDB" id="A0A2U1KF80"/>
<dbReference type="PANTHER" id="PTHR31623:SF70">
    <property type="entry name" value="TRANSFERASE, CHLORAMPHENICOL ACETYLTRANSFERASE-LIKE DOMAIN PROTEIN"/>
    <property type="match status" value="1"/>
</dbReference>
<keyword evidence="3" id="KW-0012">Acyltransferase</keyword>
<keyword evidence="2 4" id="KW-0808">Transferase</keyword>
<dbReference type="Proteomes" id="UP000245207">
    <property type="component" value="Unassembled WGS sequence"/>
</dbReference>
<evidence type="ECO:0000313" key="4">
    <source>
        <dbReference type="EMBL" id="PWA35430.1"/>
    </source>
</evidence>
<protein>
    <submittedName>
        <fullName evidence="4">Transferase, Chloramphenicol acetyltransferase-like domain protein</fullName>
    </submittedName>
</protein>
<evidence type="ECO:0000256" key="2">
    <source>
        <dbReference type="ARBA" id="ARBA00022679"/>
    </source>
</evidence>